<feature type="non-terminal residue" evidence="1">
    <location>
        <position position="78"/>
    </location>
</feature>
<dbReference type="EMBL" id="DMBR01000038">
    <property type="protein sequence ID" value="HAE93175.1"/>
    <property type="molecule type" value="Genomic_DNA"/>
</dbReference>
<proteinExistence type="predicted"/>
<protein>
    <submittedName>
        <fullName evidence="1">Uncharacterized protein</fullName>
    </submittedName>
</protein>
<accession>A0A3B9KXY1</accession>
<name>A0A3B9KXY1_9PROT</name>
<dbReference type="AlphaFoldDB" id="A0A3B9KXY1"/>
<dbReference type="Proteomes" id="UP000259173">
    <property type="component" value="Unassembled WGS sequence"/>
</dbReference>
<sequence length="78" mass="8510">MVENDKVRNLFAELTACQKQTDSDAPTVVSLASGLHGFFARSLQLFQGSFTNPSRFYFNSAGNDLKAQHAGKTILSGR</sequence>
<evidence type="ECO:0000313" key="1">
    <source>
        <dbReference type="EMBL" id="HAE93175.1"/>
    </source>
</evidence>
<organism evidence="1 2">
    <name type="scientific">Hyphomonas atlantica</name>
    <dbReference type="NCBI Taxonomy" id="1280948"/>
    <lineage>
        <taxon>Bacteria</taxon>
        <taxon>Pseudomonadati</taxon>
        <taxon>Pseudomonadota</taxon>
        <taxon>Alphaproteobacteria</taxon>
        <taxon>Hyphomonadales</taxon>
        <taxon>Hyphomonadaceae</taxon>
        <taxon>Hyphomonas</taxon>
    </lineage>
</organism>
<evidence type="ECO:0000313" key="2">
    <source>
        <dbReference type="Proteomes" id="UP000259173"/>
    </source>
</evidence>
<comment type="caution">
    <text evidence="1">The sequence shown here is derived from an EMBL/GenBank/DDBJ whole genome shotgun (WGS) entry which is preliminary data.</text>
</comment>
<reference evidence="1 2" key="1">
    <citation type="journal article" date="2018" name="Nat. Biotechnol.">
        <title>A standardized bacterial taxonomy based on genome phylogeny substantially revises the tree of life.</title>
        <authorList>
            <person name="Parks D.H."/>
            <person name="Chuvochina M."/>
            <person name="Waite D.W."/>
            <person name="Rinke C."/>
            <person name="Skarshewski A."/>
            <person name="Chaumeil P.A."/>
            <person name="Hugenholtz P."/>
        </authorList>
    </citation>
    <scope>NUCLEOTIDE SEQUENCE [LARGE SCALE GENOMIC DNA]</scope>
    <source>
        <strain evidence="1">UBA8557</strain>
    </source>
</reference>
<gene>
    <name evidence="1" type="ORF">DCG65_01355</name>
</gene>